<name>A0A101XRC2_9BACL</name>
<dbReference type="InterPro" id="IPR027417">
    <property type="entry name" value="P-loop_NTPase"/>
</dbReference>
<evidence type="ECO:0000313" key="8">
    <source>
        <dbReference type="Proteomes" id="UP000053557"/>
    </source>
</evidence>
<dbReference type="GO" id="GO:0043138">
    <property type="term" value="F:3'-5' DNA helicase activity"/>
    <property type="evidence" value="ECO:0007669"/>
    <property type="project" value="TreeGrafter"/>
</dbReference>
<reference evidence="7 8" key="1">
    <citation type="submission" date="2015-12" db="EMBL/GenBank/DDBJ databases">
        <title>Draft genome sequence of Acidibacillus ferrooxidans ITV001, isolated from a chalcopyrite acid mine drainage site in Brazil.</title>
        <authorList>
            <person name="Dall'Agnol H."/>
            <person name="Nancucheo I."/>
            <person name="Johnson B."/>
            <person name="Oliveira R."/>
            <person name="Leite L."/>
            <person name="Pylro V."/>
            <person name="Nunes G.L."/>
            <person name="Tzotzos G."/>
            <person name="Fernandes G.R."/>
            <person name="Dutra J."/>
            <person name="Orellana S.C."/>
            <person name="Oliveira G."/>
        </authorList>
    </citation>
    <scope>NUCLEOTIDE SEQUENCE [LARGE SCALE GENOMIC DNA]</scope>
    <source>
        <strain evidence="8">ITV01</strain>
    </source>
</reference>
<protein>
    <recommendedName>
        <fullName evidence="9">DEAD/DEAH box helicase</fullName>
    </recommendedName>
</protein>
<evidence type="ECO:0000259" key="6">
    <source>
        <dbReference type="PROSITE" id="PS51194"/>
    </source>
</evidence>
<dbReference type="GO" id="GO:0006289">
    <property type="term" value="P:nucleotide-excision repair"/>
    <property type="evidence" value="ECO:0007669"/>
    <property type="project" value="TreeGrafter"/>
</dbReference>
<dbReference type="GO" id="GO:0036297">
    <property type="term" value="P:interstrand cross-link repair"/>
    <property type="evidence" value="ECO:0007669"/>
    <property type="project" value="TreeGrafter"/>
</dbReference>
<evidence type="ECO:0008006" key="9">
    <source>
        <dbReference type="Google" id="ProtNLM"/>
    </source>
</evidence>
<feature type="domain" description="Helicase ATP-binding" evidence="4">
    <location>
        <begin position="105"/>
        <end position="402"/>
    </location>
</feature>
<dbReference type="RefSeq" id="WP_067714906.1">
    <property type="nucleotide sequence ID" value="NZ_LPVJ01000027.1"/>
</dbReference>
<dbReference type="PROSITE" id="PS51192">
    <property type="entry name" value="HELICASE_ATP_BIND_1"/>
    <property type="match status" value="1"/>
</dbReference>
<dbReference type="EMBL" id="LPVJ01000027">
    <property type="protein sequence ID" value="KUO96134.1"/>
    <property type="molecule type" value="Genomic_DNA"/>
</dbReference>
<dbReference type="InterPro" id="IPR014013">
    <property type="entry name" value="Helic_SF1/SF2_ATP-bd_DinG/Rad3"/>
</dbReference>
<dbReference type="InterPro" id="IPR011545">
    <property type="entry name" value="DEAD/DEAH_box_helicase_dom"/>
</dbReference>
<gene>
    <name evidence="7" type="ORF">ATW55_14470</name>
</gene>
<dbReference type="Pfam" id="PF00270">
    <property type="entry name" value="DEAD"/>
    <property type="match status" value="1"/>
</dbReference>
<dbReference type="PROSITE" id="PS51194">
    <property type="entry name" value="HELICASE_CTER"/>
    <property type="match status" value="1"/>
</dbReference>
<dbReference type="OrthoDB" id="143059at2"/>
<dbReference type="InterPro" id="IPR018973">
    <property type="entry name" value="MZB"/>
</dbReference>
<evidence type="ECO:0000259" key="5">
    <source>
        <dbReference type="PROSITE" id="PS51193"/>
    </source>
</evidence>
<feature type="domain" description="Helicase C-terminal" evidence="6">
    <location>
        <begin position="1046"/>
        <end position="1199"/>
    </location>
</feature>
<dbReference type="InterPro" id="IPR014001">
    <property type="entry name" value="Helicase_ATP-bd"/>
</dbReference>
<dbReference type="Proteomes" id="UP000053557">
    <property type="component" value="Unassembled WGS sequence"/>
</dbReference>
<dbReference type="InterPro" id="IPR001650">
    <property type="entry name" value="Helicase_C-like"/>
</dbReference>
<dbReference type="GO" id="GO:0005524">
    <property type="term" value="F:ATP binding"/>
    <property type="evidence" value="ECO:0007669"/>
    <property type="project" value="UniProtKB-KW"/>
</dbReference>
<keyword evidence="3" id="KW-0067">ATP-binding</keyword>
<dbReference type="GO" id="GO:0016787">
    <property type="term" value="F:hydrolase activity"/>
    <property type="evidence" value="ECO:0007669"/>
    <property type="project" value="UniProtKB-KW"/>
</dbReference>
<dbReference type="SUPFAM" id="SSF52540">
    <property type="entry name" value="P-loop containing nucleoside triphosphate hydrolases"/>
    <property type="match status" value="2"/>
</dbReference>
<dbReference type="SMART" id="SM00490">
    <property type="entry name" value="HELICc"/>
    <property type="match status" value="1"/>
</dbReference>
<accession>A0A101XRC2</accession>
<dbReference type="Gene3D" id="3.40.50.300">
    <property type="entry name" value="P-loop containing nucleotide triphosphate hydrolases"/>
    <property type="match status" value="3"/>
</dbReference>
<feature type="domain" description="Helicase ATP-binding" evidence="5">
    <location>
        <begin position="82"/>
        <end position="389"/>
    </location>
</feature>
<sequence length="1851" mass="209048">MNEDKSIGVFGLTTTLHNVLRSYLESAYHIRNISLIEERRRLLDKTGTISQQAYVESTPSYALGKCYKELDLPHVSLKVLHDISNLTPSVGIYPTPYHHQSEALEAFFRGDYDLIIATGTGSGKTESFLMPILASLALEADSHPDSAKLPGCRALLLYPMNALVNDQLARIRKLFGDERVSQILKKGRNRPVRFGSYTSRTPYPGLRSANRDDKHIRPLFEKFYLKYTNDDEKVELLKDKGKWPSKDIRAFYGKELEEEDVYSSGKRKGKPRIIRHWEKRLRTQPDDRELITRDEVQRTCPDILITNYSMLEYMLMRPIERSIFKQTTEWLESNPGNRLILVLDEAHMYRGTGGAEVALLIRRLMARLQISRDRLQCILTSASLGEGAEAEAAVLDFAGKLTGLTSESNRRFKLIKGVQESVNHAQPGTFQEAEILAKFNLDDFQKGIVEHHPGRTALLPLVSDLSWGTLPSDWDDIPDFLYRKMKNWGPAELMVESLSGHAVQVDELSSTLFPRVPEMISHPATEALIALGTFAQNKHDGRVFLPTRLHLFYRGLPALYACTDVACTDRLGTEETQSILGCLHTTPRLRCTCHSKSRVYELLTHRDCGAAFIKGYTRATADSFLLHEPVGDVGIQDSSERFYDVQLLVDGEPHVDALQDCNLLWLDAKTGRLAREEPRDKRGFLRVYAPVPKTGNGEDRVFGRCPICLRTWRGRSKIMDLSTKGEAPFANLVKEQLFLQSPKITETSKYPNGGRKVLLFSDGRQKAARLARDIPREVEWDSFRQAISLAVRKYHQVTDRDPRINSSLYGALIAVASEFNTIFFDGPDRKELLKAVKEFRDELDGSLEVAIEENWDFTPPQSYYRLLLRQLCSPEFSLRAATLGYVRPASIERLIQELRRINESLSRDDVEQISVSFVQEVLSDYAFETESLISASVRRDAAGHPQNSWASDGKLPNAVRNILIQSFGLRYDDVEKIEGVLRRKLCHSLGDAYVLKGNEVSLTIRPDETWYQCNACTYLSPVHLAGHCVNCGSREVQPLIPESSEYIRARKGFLREPVMLALSGLKSPKNITAEEHTAQLSQRDTGNLFATTEKYELRFQDILIEDDEGAVDVLSSTTTMEVGIDIGSLVAVGLRNVPPQRENYQQRAGRAGRRGSSVSTVITYAQGGPHDSYYFHHPAWIVSGQPRLPMIKTDNAKIAQRHVNAYLMQTFFHHRIDEGTVEDLNYNQGILSVLGTASDFFQNTNGNLTFEEFSQWVRVLILESYSPIMENIVRWLPTDISSDMYSWVKATAKELLDQLKAVRDMVKIPLEKSSGVPLDTNDEDTVETGYDFGDSRDELLSFLFDQGLLPSYAFPIDLCSFVIEGKESRLGGFKVVVKERPQQSIDKSLSEYAPGRLIVVDKITYRSGGITANSSLPTDPDRALPLFESKRNLRPYVSCPRCTFVQDLIADPQNLENCPVCQGPLEKGEMLIPEVFHPERGESLNLNDTEQEYTYATSAQFPVPVSVDDLQEWTNVGENIRVTYARNKRLVMVNKGDSETNEGFSICEKCGAASVFDSHKFQQREHVRPYKVEPKSGVYARERCDGLFRQVFLGHQFQTDLLVLRINLQSPLVRRLDANVSANVLHDALRTISEVLILATSECLDLDPSEFHAGYRLVRPQSGDAIRGDIYLFDTLSGGAGYGEQAGKVVDVILSKSLERLENCPAHCDTSCTECLRHYQNQYWHSNLDRRLGAALLRYCLFGTVPEFSPTEEQSDMLIALARLLQLDGMKCTMKFDVNGVFSPLVVSDGTTRLAVGVVPSLLEENEGVVTHPMMNVEAGNLKRVVFSQYLLVRNLPLVYHRVKLMFEEWR</sequence>
<keyword evidence="1" id="KW-0547">Nucleotide-binding</keyword>
<evidence type="ECO:0000256" key="2">
    <source>
        <dbReference type="ARBA" id="ARBA00022801"/>
    </source>
</evidence>
<dbReference type="PROSITE" id="PS51193">
    <property type="entry name" value="HELICASE_ATP_BIND_2"/>
    <property type="match status" value="1"/>
</dbReference>
<evidence type="ECO:0000259" key="4">
    <source>
        <dbReference type="PROSITE" id="PS51192"/>
    </source>
</evidence>
<evidence type="ECO:0000256" key="3">
    <source>
        <dbReference type="ARBA" id="ARBA00022840"/>
    </source>
</evidence>
<dbReference type="GO" id="GO:0003676">
    <property type="term" value="F:nucleic acid binding"/>
    <property type="evidence" value="ECO:0007669"/>
    <property type="project" value="InterPro"/>
</dbReference>
<comment type="caution">
    <text evidence="7">The sequence shown here is derived from an EMBL/GenBank/DDBJ whole genome shotgun (WGS) entry which is preliminary data.</text>
</comment>
<evidence type="ECO:0000256" key="1">
    <source>
        <dbReference type="ARBA" id="ARBA00022741"/>
    </source>
</evidence>
<dbReference type="SMART" id="SM00487">
    <property type="entry name" value="DEXDc"/>
    <property type="match status" value="1"/>
</dbReference>
<evidence type="ECO:0000313" key="7">
    <source>
        <dbReference type="EMBL" id="KUO96134.1"/>
    </source>
</evidence>
<proteinExistence type="predicted"/>
<dbReference type="Pfam" id="PF00271">
    <property type="entry name" value="Helicase_C"/>
    <property type="match status" value="1"/>
</dbReference>
<dbReference type="Pfam" id="PF09369">
    <property type="entry name" value="MZB"/>
    <property type="match status" value="1"/>
</dbReference>
<dbReference type="PANTHER" id="PTHR47957:SF3">
    <property type="entry name" value="ATP-DEPENDENT HELICASE HRQ1"/>
    <property type="match status" value="1"/>
</dbReference>
<keyword evidence="8" id="KW-1185">Reference proteome</keyword>
<organism evidence="7 8">
    <name type="scientific">Ferroacidibacillus organovorans</name>
    <dbReference type="NCBI Taxonomy" id="1765683"/>
    <lineage>
        <taxon>Bacteria</taxon>
        <taxon>Bacillati</taxon>
        <taxon>Bacillota</taxon>
        <taxon>Bacilli</taxon>
        <taxon>Bacillales</taxon>
        <taxon>Alicyclobacillaceae</taxon>
        <taxon>Ferroacidibacillus</taxon>
    </lineage>
</organism>
<dbReference type="PANTHER" id="PTHR47957">
    <property type="entry name" value="ATP-DEPENDENT HELICASE HRQ1"/>
    <property type="match status" value="1"/>
</dbReference>
<keyword evidence="2" id="KW-0378">Hydrolase</keyword>